<protein>
    <submittedName>
        <fullName evidence="5">Dephospho-CoA kinase</fullName>
        <ecNumber evidence="5">2.7.1.24</ecNumber>
    </submittedName>
</protein>
<keyword evidence="4" id="KW-0472">Membrane</keyword>
<keyword evidence="1" id="KW-0547">Nucleotide-binding</keyword>
<dbReference type="EMBL" id="CP056069">
    <property type="protein sequence ID" value="UVC49508.1"/>
    <property type="molecule type" value="Genomic_DNA"/>
</dbReference>
<evidence type="ECO:0000256" key="4">
    <source>
        <dbReference type="SAM" id="Phobius"/>
    </source>
</evidence>
<feature type="region of interest" description="Disordered" evidence="3">
    <location>
        <begin position="246"/>
        <end position="265"/>
    </location>
</feature>
<evidence type="ECO:0000313" key="6">
    <source>
        <dbReference type="Proteomes" id="UP000244811"/>
    </source>
</evidence>
<gene>
    <name evidence="5" type="ORF">MACK_003346</name>
</gene>
<dbReference type="AlphaFoldDB" id="A0A976SIJ0"/>
<dbReference type="Gene3D" id="3.40.50.300">
    <property type="entry name" value="P-loop containing nucleotide triphosphate hydrolases"/>
    <property type="match status" value="1"/>
</dbReference>
<dbReference type="GO" id="GO:0005524">
    <property type="term" value="F:ATP binding"/>
    <property type="evidence" value="ECO:0007669"/>
    <property type="project" value="UniProtKB-KW"/>
</dbReference>
<accession>A0A976SIJ0</accession>
<evidence type="ECO:0000256" key="3">
    <source>
        <dbReference type="SAM" id="MobiDB-lite"/>
    </source>
</evidence>
<dbReference type="PROSITE" id="PS51219">
    <property type="entry name" value="DPCK"/>
    <property type="match status" value="1"/>
</dbReference>
<dbReference type="HAMAP" id="MF_00376">
    <property type="entry name" value="Dephospho_CoA_kinase"/>
    <property type="match status" value="1"/>
</dbReference>
<feature type="transmembrane region" description="Helical" evidence="4">
    <location>
        <begin position="6"/>
        <end position="24"/>
    </location>
</feature>
<dbReference type="CDD" id="cd02022">
    <property type="entry name" value="DPCK"/>
    <property type="match status" value="1"/>
</dbReference>
<keyword evidence="5" id="KW-0418">Kinase</keyword>
<evidence type="ECO:0000256" key="2">
    <source>
        <dbReference type="ARBA" id="ARBA00022840"/>
    </source>
</evidence>
<evidence type="ECO:0000313" key="5">
    <source>
        <dbReference type="EMBL" id="UVC49508.1"/>
    </source>
</evidence>
<dbReference type="Proteomes" id="UP000244811">
    <property type="component" value="Chromosome 1"/>
</dbReference>
<feature type="transmembrane region" description="Helical" evidence="4">
    <location>
        <begin position="45"/>
        <end position="68"/>
    </location>
</feature>
<keyword evidence="4" id="KW-1133">Transmembrane helix</keyword>
<keyword evidence="4" id="KW-0812">Transmembrane</keyword>
<dbReference type="Pfam" id="PF01121">
    <property type="entry name" value="CoaE"/>
    <property type="match status" value="1"/>
</dbReference>
<dbReference type="SUPFAM" id="SSF52540">
    <property type="entry name" value="P-loop containing nucleoside triphosphate hydrolases"/>
    <property type="match status" value="1"/>
</dbReference>
<proteinExistence type="inferred from homology"/>
<dbReference type="PANTHER" id="PTHR10695:SF46">
    <property type="entry name" value="BIFUNCTIONAL COENZYME A SYNTHASE-RELATED"/>
    <property type="match status" value="1"/>
</dbReference>
<dbReference type="InterPro" id="IPR027417">
    <property type="entry name" value="P-loop_NTPase"/>
</dbReference>
<dbReference type="NCBIfam" id="TIGR00152">
    <property type="entry name" value="dephospho-CoA kinase"/>
    <property type="match status" value="1"/>
</dbReference>
<dbReference type="EC" id="2.7.1.24" evidence="5"/>
<organism evidence="5 6">
    <name type="scientific">Theileria orientalis</name>
    <dbReference type="NCBI Taxonomy" id="68886"/>
    <lineage>
        <taxon>Eukaryota</taxon>
        <taxon>Sar</taxon>
        <taxon>Alveolata</taxon>
        <taxon>Apicomplexa</taxon>
        <taxon>Aconoidasida</taxon>
        <taxon>Piroplasmida</taxon>
        <taxon>Theileriidae</taxon>
        <taxon>Theileria</taxon>
    </lineage>
</organism>
<evidence type="ECO:0000256" key="1">
    <source>
        <dbReference type="ARBA" id="ARBA00022741"/>
    </source>
</evidence>
<keyword evidence="5" id="KW-0808">Transferase</keyword>
<dbReference type="PANTHER" id="PTHR10695">
    <property type="entry name" value="DEPHOSPHO-COA KINASE-RELATED"/>
    <property type="match status" value="1"/>
</dbReference>
<keyword evidence="2" id="KW-0067">ATP-binding</keyword>
<sequence>MSKIIYHLVYTIGILVILPISLFAKKVSYNRKGFLIKILLYTASLRYLILISIKYPIYGILGTILFIIGRRLCVPAITGGIGAGKSTLGKYLSENGFYVIDSDSIGRQFLVSGTAGYRNIVKNFGECVLAPDGEIDKAVLREMVYSDPDKRKLLNKCLHKYIISKIVWDVVKYRILSWQDLIVIEVPLLYETHLSWVCGPIIVCSASEETRLRRCQTRNADIPKNTYKNIMKCDNRERVHYRRVPQKRREADEGVSAIKAKTGSL</sequence>
<reference evidence="5" key="1">
    <citation type="submission" date="2022-07" db="EMBL/GenBank/DDBJ databases">
        <title>Evaluation of T. orientalis genome assembly methods using nanopore sequencing and analysis of variation between genomes.</title>
        <authorList>
            <person name="Yam J."/>
            <person name="Micallef M.L."/>
            <person name="Liu M."/>
            <person name="Djordjevic S.P."/>
            <person name="Bogema D.R."/>
            <person name="Jenkins C."/>
        </authorList>
    </citation>
    <scope>NUCLEOTIDE SEQUENCE</scope>
    <source>
        <strain evidence="5">Goon Nure</strain>
    </source>
</reference>
<dbReference type="GO" id="GO:0004140">
    <property type="term" value="F:dephospho-CoA kinase activity"/>
    <property type="evidence" value="ECO:0007669"/>
    <property type="project" value="UniProtKB-EC"/>
</dbReference>
<name>A0A976SIJ0_THEOR</name>
<dbReference type="GO" id="GO:0015937">
    <property type="term" value="P:coenzyme A biosynthetic process"/>
    <property type="evidence" value="ECO:0007669"/>
    <property type="project" value="InterPro"/>
</dbReference>
<dbReference type="InterPro" id="IPR001977">
    <property type="entry name" value="Depp_CoAkinase"/>
</dbReference>